<keyword evidence="4" id="KW-0309">Germination</keyword>
<dbReference type="PANTHER" id="PTHR34975:SF2">
    <property type="entry name" value="SPORE GERMINATION PROTEIN A2"/>
    <property type="match status" value="1"/>
</dbReference>
<feature type="transmembrane region" description="Helical" evidence="8">
    <location>
        <begin position="214"/>
        <end position="235"/>
    </location>
</feature>
<feature type="transmembrane region" description="Helical" evidence="8">
    <location>
        <begin position="301"/>
        <end position="319"/>
    </location>
</feature>
<comment type="similarity">
    <text evidence="2">Belongs to the amino acid-polyamine-organocation (APC) superfamily. Spore germination protein (SGP) (TC 2.A.3.9) family.</text>
</comment>
<evidence type="ECO:0000313" key="10">
    <source>
        <dbReference type="Proteomes" id="UP000619101"/>
    </source>
</evidence>
<accession>A0ABR8XY33</accession>
<reference evidence="9 10" key="1">
    <citation type="submission" date="2020-08" db="EMBL/GenBank/DDBJ databases">
        <title>A Genomic Blueprint of the Chicken Gut Microbiome.</title>
        <authorList>
            <person name="Gilroy R."/>
            <person name="Ravi A."/>
            <person name="Getino M."/>
            <person name="Pursley I."/>
            <person name="Horton D.L."/>
            <person name="Alikhan N.-F."/>
            <person name="Baker D."/>
            <person name="Gharbi K."/>
            <person name="Hall N."/>
            <person name="Watson M."/>
            <person name="Adriaenssens E.M."/>
            <person name="Foster-Nyarko E."/>
            <person name="Jarju S."/>
            <person name="Secka A."/>
            <person name="Antonio M."/>
            <person name="Oren A."/>
            <person name="Chaudhuri R."/>
            <person name="La Ragione R.M."/>
            <person name="Hildebrand F."/>
            <person name="Pallen M.J."/>
        </authorList>
    </citation>
    <scope>NUCLEOTIDE SEQUENCE [LARGE SCALE GENOMIC DNA]</scope>
    <source>
        <strain evidence="9 10">A46</strain>
    </source>
</reference>
<feature type="transmembrane region" description="Helical" evidence="8">
    <location>
        <begin position="81"/>
        <end position="100"/>
    </location>
</feature>
<feature type="transmembrane region" description="Helical" evidence="8">
    <location>
        <begin position="270"/>
        <end position="289"/>
    </location>
</feature>
<dbReference type="RefSeq" id="WP_191699814.1">
    <property type="nucleotide sequence ID" value="NZ_JACSPZ010000003.1"/>
</dbReference>
<feature type="transmembrane region" description="Helical" evidence="8">
    <location>
        <begin position="40"/>
        <end position="60"/>
    </location>
</feature>
<dbReference type="Proteomes" id="UP000619101">
    <property type="component" value="Unassembled WGS sequence"/>
</dbReference>
<feature type="transmembrane region" description="Helical" evidence="8">
    <location>
        <begin position="112"/>
        <end position="133"/>
    </location>
</feature>
<keyword evidence="3" id="KW-0813">Transport</keyword>
<evidence type="ECO:0000256" key="5">
    <source>
        <dbReference type="ARBA" id="ARBA00022692"/>
    </source>
</evidence>
<comment type="subcellular location">
    <subcellularLocation>
        <location evidence="1">Membrane</location>
        <topology evidence="1">Multi-pass membrane protein</topology>
    </subcellularLocation>
</comment>
<keyword evidence="5 8" id="KW-0812">Transmembrane</keyword>
<evidence type="ECO:0000256" key="4">
    <source>
        <dbReference type="ARBA" id="ARBA00022544"/>
    </source>
</evidence>
<dbReference type="InterPro" id="IPR004761">
    <property type="entry name" value="Spore_GerAB"/>
</dbReference>
<evidence type="ECO:0000256" key="1">
    <source>
        <dbReference type="ARBA" id="ARBA00004141"/>
    </source>
</evidence>
<feature type="transmembrane region" description="Helical" evidence="8">
    <location>
        <begin position="145"/>
        <end position="163"/>
    </location>
</feature>
<keyword evidence="10" id="KW-1185">Reference proteome</keyword>
<sequence>MKSIGSISLLHIIFLTMTFIGLKNHVTIIPSLLNGAGRDAWISVLIATLLIIPWLLLPLLTLKKLKDESVRQYLIKRYPRFGNALIYVIVFYLILMAAITMHETLQWVSTTFLINTPFLLLFFFFTFVCFLLATSSILTITMVNVIVLFVVVVLGFFVAFVNIQVKDYSLLMPFLEHGFTPVFASMLYPASGFVEIYLLLFIQQHFKTKLKYSHLLIMLLLLLGLTMGPLMGAIAEFGPVEAAKQRYPAYEEWRIASIGSYINHVDFFSIYQWLTGAFVRISFILFIAIELIGFTGQKKKIWKYIVPIFVFLSLPLYLLDDSIFSKWKGQYFLISTTIFFFLLSIILFVLVNRKPKQKVGNDD</sequence>
<keyword evidence="6 8" id="KW-1133">Transmembrane helix</keyword>
<organism evidence="9 10">
    <name type="scientific">Solibacillus faecavium</name>
    <dbReference type="NCBI Taxonomy" id="2762221"/>
    <lineage>
        <taxon>Bacteria</taxon>
        <taxon>Bacillati</taxon>
        <taxon>Bacillota</taxon>
        <taxon>Bacilli</taxon>
        <taxon>Bacillales</taxon>
        <taxon>Caryophanaceae</taxon>
        <taxon>Solibacillus</taxon>
    </lineage>
</organism>
<evidence type="ECO:0000256" key="7">
    <source>
        <dbReference type="ARBA" id="ARBA00023136"/>
    </source>
</evidence>
<feature type="transmembrane region" description="Helical" evidence="8">
    <location>
        <begin position="183"/>
        <end position="202"/>
    </location>
</feature>
<proteinExistence type="inferred from homology"/>
<feature type="transmembrane region" description="Helical" evidence="8">
    <location>
        <begin position="331"/>
        <end position="351"/>
    </location>
</feature>
<evidence type="ECO:0000256" key="2">
    <source>
        <dbReference type="ARBA" id="ARBA00007998"/>
    </source>
</evidence>
<dbReference type="PANTHER" id="PTHR34975">
    <property type="entry name" value="SPORE GERMINATION PROTEIN A2"/>
    <property type="match status" value="1"/>
</dbReference>
<dbReference type="NCBIfam" id="TIGR00912">
    <property type="entry name" value="2A0309"/>
    <property type="match status" value="1"/>
</dbReference>
<evidence type="ECO:0000256" key="8">
    <source>
        <dbReference type="SAM" id="Phobius"/>
    </source>
</evidence>
<evidence type="ECO:0000256" key="6">
    <source>
        <dbReference type="ARBA" id="ARBA00022989"/>
    </source>
</evidence>
<name>A0ABR8XY33_9BACL</name>
<feature type="transmembrane region" description="Helical" evidence="8">
    <location>
        <begin position="7"/>
        <end position="28"/>
    </location>
</feature>
<evidence type="ECO:0000256" key="3">
    <source>
        <dbReference type="ARBA" id="ARBA00022448"/>
    </source>
</evidence>
<protein>
    <submittedName>
        <fullName evidence="9">Endospore germination permease</fullName>
    </submittedName>
</protein>
<comment type="caution">
    <text evidence="9">The sequence shown here is derived from an EMBL/GenBank/DDBJ whole genome shotgun (WGS) entry which is preliminary data.</text>
</comment>
<dbReference type="EMBL" id="JACSPZ010000003">
    <property type="protein sequence ID" value="MBD8036840.1"/>
    <property type="molecule type" value="Genomic_DNA"/>
</dbReference>
<dbReference type="Pfam" id="PF03845">
    <property type="entry name" value="Spore_permease"/>
    <property type="match status" value="1"/>
</dbReference>
<gene>
    <name evidence="9" type="ORF">H9635_08800</name>
</gene>
<evidence type="ECO:0000313" key="9">
    <source>
        <dbReference type="EMBL" id="MBD8036840.1"/>
    </source>
</evidence>
<keyword evidence="7 8" id="KW-0472">Membrane</keyword>